<dbReference type="InterPro" id="IPR011990">
    <property type="entry name" value="TPR-like_helical_dom_sf"/>
</dbReference>
<evidence type="ECO:0000256" key="2">
    <source>
        <dbReference type="ARBA" id="ARBA00022679"/>
    </source>
</evidence>
<evidence type="ECO:0000313" key="6">
    <source>
        <dbReference type="EMBL" id="PRZ45891.1"/>
    </source>
</evidence>
<dbReference type="RefSeq" id="WP_106164745.1">
    <property type="nucleotide sequence ID" value="NZ_PVUF01000012.1"/>
</dbReference>
<dbReference type="SUPFAM" id="SSF53756">
    <property type="entry name" value="UDP-Glycosyltransferase/glycogen phosphorylase"/>
    <property type="match status" value="1"/>
</dbReference>
<evidence type="ECO:0000259" key="5">
    <source>
        <dbReference type="Pfam" id="PF13844"/>
    </source>
</evidence>
<dbReference type="EMBL" id="PVUF01000012">
    <property type="protein sequence ID" value="PRZ45891.1"/>
    <property type="molecule type" value="Genomic_DNA"/>
</dbReference>
<dbReference type="Gene3D" id="1.25.40.10">
    <property type="entry name" value="Tetratricopeptide repeat domain"/>
    <property type="match status" value="1"/>
</dbReference>
<dbReference type="InterPro" id="IPR029489">
    <property type="entry name" value="OGT/SEC/SPY_C"/>
</dbReference>
<evidence type="ECO:0000256" key="1">
    <source>
        <dbReference type="ARBA" id="ARBA00004922"/>
    </source>
</evidence>
<comment type="pathway">
    <text evidence="1">Protein modification; protein glycosylation.</text>
</comment>
<accession>A0A2T1ABC7</accession>
<protein>
    <submittedName>
        <fullName evidence="6">Putative O-linked N-acetylglucosamine transferase (SPINDLY family)</fullName>
    </submittedName>
</protein>
<dbReference type="SUPFAM" id="SSF48452">
    <property type="entry name" value="TPR-like"/>
    <property type="match status" value="1"/>
</dbReference>
<comment type="caution">
    <text evidence="6">The sequence shown here is derived from an EMBL/GenBank/DDBJ whole genome shotgun (WGS) entry which is preliminary data.</text>
</comment>
<dbReference type="Gene3D" id="3.40.50.2000">
    <property type="entry name" value="Glycogen Phosphorylase B"/>
    <property type="match status" value="1"/>
</dbReference>
<dbReference type="Pfam" id="PF13844">
    <property type="entry name" value="Glyco_transf_41"/>
    <property type="match status" value="2"/>
</dbReference>
<reference evidence="6 7" key="1">
    <citation type="submission" date="2018-03" db="EMBL/GenBank/DDBJ databases">
        <title>Genomic Encyclopedia of Archaeal and Bacterial Type Strains, Phase II (KMG-II): from individual species to whole genera.</title>
        <authorList>
            <person name="Goeker M."/>
        </authorList>
    </citation>
    <scope>NUCLEOTIDE SEQUENCE [LARGE SCALE GENOMIC DNA]</scope>
    <source>
        <strain evidence="6 7">DSM 25328</strain>
    </source>
</reference>
<dbReference type="Gene3D" id="3.40.50.11380">
    <property type="match status" value="1"/>
</dbReference>
<dbReference type="PANTHER" id="PTHR44998">
    <property type="match status" value="1"/>
</dbReference>
<proteinExistence type="predicted"/>
<feature type="domain" description="O-GlcNAc transferase C-terminal" evidence="5">
    <location>
        <begin position="351"/>
        <end position="534"/>
    </location>
</feature>
<dbReference type="Proteomes" id="UP000237718">
    <property type="component" value="Unassembled WGS sequence"/>
</dbReference>
<dbReference type="PANTHER" id="PTHR44998:SF1">
    <property type="entry name" value="UDP-N-ACETYLGLUCOSAMINE--PEPTIDE N-ACETYLGLUCOSAMINYLTRANSFERASE 110 KDA SUBUNIT"/>
    <property type="match status" value="1"/>
</dbReference>
<evidence type="ECO:0000313" key="7">
    <source>
        <dbReference type="Proteomes" id="UP000237718"/>
    </source>
</evidence>
<gene>
    <name evidence="6" type="ORF">CLV89_1123</name>
</gene>
<sequence length="559" mass="62525">MTVPFSRGTSRPLYEQAVALLRGGAFLRAEGMMQRSVAEEGETALSYHYLSEILSRLPDRVEDALQAQQQAADIAGDHPVFLAALGLRLHDAGKDVAALDVLERALVIDPNCPLALPWALRLRRRFLRWTDEAQEDQGIRTALKSGRLIDPLMLLSFIDDPEVQQAHSQPSVAVARSADHAPKAPRGKLRIGYFSADFCEHATMHLIAGMLKAHDRTRFEFYVYDFLPQPQSRYHTLIRDFADIYHDISQIDDAGAVALARSDQLNIAVDLKGLTTDCRPVLFEHRIAPMQVSFLGFPGTTAIREIDFMIADPITIPAAEERFYNEQILRMPICYQPNDNTRPVPEADNLRAKYGLPEDKFIFANFNHPHKVGPREFGVWMNILRQVPDAVLLFYTGAHDLSLELERQARRHEIDPSRILPCGIMTQTAHIERLAQVDLCLDCFAYNAHTTASDALWAGVPLLTLCGRQFSARVATSILSAAGVPELSTNSLEDYVGQAVRLAVSPDEINALKRTLRRNRSSCALFDTKTWTRDYEDLLTGAYLRGASNSPTERRPGAV</sequence>
<organism evidence="6 7">
    <name type="scientific">Tritonibacter scottomollicae</name>
    <name type="common">Epibacterium scottomollicae</name>
    <dbReference type="NCBI Taxonomy" id="483013"/>
    <lineage>
        <taxon>Bacteria</taxon>
        <taxon>Pseudomonadati</taxon>
        <taxon>Pseudomonadota</taxon>
        <taxon>Alphaproteobacteria</taxon>
        <taxon>Rhodobacterales</taxon>
        <taxon>Paracoccaceae</taxon>
        <taxon>Tritonibacter</taxon>
    </lineage>
</organism>
<feature type="domain" description="O-GlcNAc transferase C-terminal" evidence="5">
    <location>
        <begin position="184"/>
        <end position="336"/>
    </location>
</feature>
<name>A0A2T1ABC7_TRISK</name>
<keyword evidence="2 6" id="KW-0808">Transferase</keyword>
<keyword evidence="3" id="KW-0677">Repeat</keyword>
<keyword evidence="4" id="KW-0802">TPR repeat</keyword>
<dbReference type="GO" id="GO:0016740">
    <property type="term" value="F:transferase activity"/>
    <property type="evidence" value="ECO:0007669"/>
    <property type="project" value="UniProtKB-KW"/>
</dbReference>
<evidence type="ECO:0000256" key="3">
    <source>
        <dbReference type="ARBA" id="ARBA00022737"/>
    </source>
</evidence>
<dbReference type="AlphaFoldDB" id="A0A2T1ABC7"/>
<dbReference type="OrthoDB" id="146908at2"/>
<evidence type="ECO:0000256" key="4">
    <source>
        <dbReference type="ARBA" id="ARBA00022803"/>
    </source>
</evidence>